<dbReference type="PANTHER" id="PTHR21879">
    <property type="entry name" value="FI03362P-RELATED-RELATED"/>
    <property type="match status" value="1"/>
</dbReference>
<dbReference type="InterPro" id="IPR012464">
    <property type="entry name" value="DUF1676"/>
</dbReference>
<comment type="caution">
    <text evidence="3">The sequence shown here is derived from an EMBL/GenBank/DDBJ whole genome shotgun (WGS) entry which is preliminary data.</text>
</comment>
<dbReference type="AlphaFoldDB" id="A0A4S2JDH3"/>
<sequence>MHMYRGTTLILLCLSMTLSYSELFSAEKLRLYAKLLKFNTLNINETGNELWHGLFRDCNKRVTFSCIQKNAYTYLDNAFIERDNITVFDGLVLTKNNITYDTCSKTKNRNDVGENLVDVDTNDCDENKAAEEIKTQDRMFNDESPLEEITNALRRKTVKFLSTRNYEIQLPQFYFEGTTVKISPREIDENGALIRIDFGTNGVEEQGRIFKKIKKFITAKLLTSLLALLLIIKLIKVKFLFIIPFLFGVGAAKKLFLKLLLFFIPAFAHIFKLCSSYYSNHGPKFHHHHHQVAHHHHHVPVPVPVPTFYEHPHHDDTTLDGFADYSHPHHIQYRKDLEELKEWGIEPLNEPYEESSQPINRVVPAPTSASGPVYSGSYGLPQYAPNVKPIASSYLDNSVAANAHNLAYSAYRRPVAQPTSAVFSISPGLMPGAKAPMKNPYAVFAPNIRPIHHQPQRDPQELRRDITESTSSQKFYRYMNAARHGQDGGDCLKTYPCHIALLAILTSAQQIETTVDVLQEIYHRCADSESMLSCVKPKVLAYITDAVKQDRLAITEDLAVVKSRDAPEHKVEDLPSQFDAADPSKRKLLRTLILEKLDAYLASHQLEAKLPAVIVGSNIVPRSLVDNMPKSLTIPLSDSSNEQGRGFVKKVMIPFLLGLKFKATALVPLALALIALKTWKALTLGLLSLVLSGAMMIFKLTKPKVAYEVVHYGHPPIEHPPHWDTAPHGPYKAYRK</sequence>
<keyword evidence="2" id="KW-0732">Signal</keyword>
<dbReference type="GO" id="GO:0016020">
    <property type="term" value="C:membrane"/>
    <property type="evidence" value="ECO:0007669"/>
    <property type="project" value="TreeGrafter"/>
</dbReference>
<feature type="transmembrane region" description="Helical" evidence="1">
    <location>
        <begin position="681"/>
        <end position="698"/>
    </location>
</feature>
<feature type="transmembrane region" description="Helical" evidence="1">
    <location>
        <begin position="221"/>
        <end position="247"/>
    </location>
</feature>
<gene>
    <name evidence="3" type="ORF">DBV15_07032</name>
</gene>
<dbReference type="Proteomes" id="UP000310200">
    <property type="component" value="Unassembled WGS sequence"/>
</dbReference>
<name>A0A4S2JDH3_9HYME</name>
<dbReference type="PANTHER" id="PTHR21879:SF4">
    <property type="entry name" value="OSIRIS 17, ISOFORM C"/>
    <property type="match status" value="1"/>
</dbReference>
<evidence type="ECO:0000256" key="1">
    <source>
        <dbReference type="SAM" id="Phobius"/>
    </source>
</evidence>
<keyword evidence="1" id="KW-0472">Membrane</keyword>
<feature type="chain" id="PRO_5020287294" description="Osiris 18" evidence="2">
    <location>
        <begin position="22"/>
        <end position="736"/>
    </location>
</feature>
<dbReference type="Pfam" id="PF07898">
    <property type="entry name" value="DUF1676"/>
    <property type="match status" value="2"/>
</dbReference>
<keyword evidence="1" id="KW-1133">Transmembrane helix</keyword>
<evidence type="ECO:0000256" key="2">
    <source>
        <dbReference type="SAM" id="SignalP"/>
    </source>
</evidence>
<keyword evidence="4" id="KW-1185">Reference proteome</keyword>
<reference evidence="3 4" key="1">
    <citation type="journal article" date="2019" name="Philos. Trans. R. Soc. Lond., B, Biol. Sci.">
        <title>Ant behaviour and brain gene expression of defending hosts depend on the ecological success of the intruding social parasite.</title>
        <authorList>
            <person name="Kaur R."/>
            <person name="Stoldt M."/>
            <person name="Jongepier E."/>
            <person name="Feldmeyer B."/>
            <person name="Menzel F."/>
            <person name="Bornberg-Bauer E."/>
            <person name="Foitzik S."/>
        </authorList>
    </citation>
    <scope>NUCLEOTIDE SEQUENCE [LARGE SCALE GENOMIC DNA]</scope>
    <source>
        <tissue evidence="3">Whole body</tissue>
    </source>
</reference>
<feature type="signal peptide" evidence="2">
    <location>
        <begin position="1"/>
        <end position="21"/>
    </location>
</feature>
<evidence type="ECO:0000313" key="3">
    <source>
        <dbReference type="EMBL" id="TGZ33755.1"/>
    </source>
</evidence>
<proteinExistence type="predicted"/>
<evidence type="ECO:0000313" key="4">
    <source>
        <dbReference type="Proteomes" id="UP000310200"/>
    </source>
</evidence>
<protein>
    <recommendedName>
        <fullName evidence="5">Osiris 18</fullName>
    </recommendedName>
</protein>
<feature type="transmembrane region" description="Helical" evidence="1">
    <location>
        <begin position="651"/>
        <end position="674"/>
    </location>
</feature>
<accession>A0A4S2JDH3</accession>
<keyword evidence="1" id="KW-0812">Transmembrane</keyword>
<dbReference type="EMBL" id="QBLH01003769">
    <property type="protein sequence ID" value="TGZ33755.1"/>
    <property type="molecule type" value="Genomic_DNA"/>
</dbReference>
<evidence type="ECO:0008006" key="5">
    <source>
        <dbReference type="Google" id="ProtNLM"/>
    </source>
</evidence>
<organism evidence="3 4">
    <name type="scientific">Temnothorax longispinosus</name>
    <dbReference type="NCBI Taxonomy" id="300112"/>
    <lineage>
        <taxon>Eukaryota</taxon>
        <taxon>Metazoa</taxon>
        <taxon>Ecdysozoa</taxon>
        <taxon>Arthropoda</taxon>
        <taxon>Hexapoda</taxon>
        <taxon>Insecta</taxon>
        <taxon>Pterygota</taxon>
        <taxon>Neoptera</taxon>
        <taxon>Endopterygota</taxon>
        <taxon>Hymenoptera</taxon>
        <taxon>Apocrita</taxon>
        <taxon>Aculeata</taxon>
        <taxon>Formicoidea</taxon>
        <taxon>Formicidae</taxon>
        <taxon>Myrmicinae</taxon>
        <taxon>Temnothorax</taxon>
    </lineage>
</organism>